<evidence type="ECO:0000313" key="3">
    <source>
        <dbReference type="Proteomes" id="UP001347796"/>
    </source>
</evidence>
<evidence type="ECO:0000313" key="2">
    <source>
        <dbReference type="EMBL" id="KAK6166853.1"/>
    </source>
</evidence>
<feature type="chain" id="PRO_5042954699" evidence="1">
    <location>
        <begin position="20"/>
        <end position="89"/>
    </location>
</feature>
<feature type="signal peptide" evidence="1">
    <location>
        <begin position="1"/>
        <end position="19"/>
    </location>
</feature>
<keyword evidence="1" id="KW-0732">Signal</keyword>
<protein>
    <submittedName>
        <fullName evidence="2">Uncharacterized protein</fullName>
    </submittedName>
</protein>
<reference evidence="2 3" key="1">
    <citation type="submission" date="2024-01" db="EMBL/GenBank/DDBJ databases">
        <title>The genome of the rayed Mediterranean limpet Patella caerulea (Linnaeus, 1758).</title>
        <authorList>
            <person name="Anh-Thu Weber A."/>
            <person name="Halstead-Nussloch G."/>
        </authorList>
    </citation>
    <scope>NUCLEOTIDE SEQUENCE [LARGE SCALE GENOMIC DNA]</scope>
    <source>
        <strain evidence="2">AATW-2023a</strain>
        <tissue evidence="2">Whole specimen</tissue>
    </source>
</reference>
<dbReference type="Proteomes" id="UP001347796">
    <property type="component" value="Unassembled WGS sequence"/>
</dbReference>
<name>A0AAN8G346_PATCE</name>
<sequence length="89" mass="10094">MKVFILTVLVLLCAVAVYGASTYREDGKRHLILGSDPLCSQQGDRCSMTHHCCGDLDCHYDRFFTTRGRCVEIREAPNVVFDEESMFSK</sequence>
<keyword evidence="3" id="KW-1185">Reference proteome</keyword>
<organism evidence="2 3">
    <name type="scientific">Patella caerulea</name>
    <name type="common">Rayed Mediterranean limpet</name>
    <dbReference type="NCBI Taxonomy" id="87958"/>
    <lineage>
        <taxon>Eukaryota</taxon>
        <taxon>Metazoa</taxon>
        <taxon>Spiralia</taxon>
        <taxon>Lophotrochozoa</taxon>
        <taxon>Mollusca</taxon>
        <taxon>Gastropoda</taxon>
        <taxon>Patellogastropoda</taxon>
        <taxon>Patelloidea</taxon>
        <taxon>Patellidae</taxon>
        <taxon>Patella</taxon>
    </lineage>
</organism>
<evidence type="ECO:0000256" key="1">
    <source>
        <dbReference type="SAM" id="SignalP"/>
    </source>
</evidence>
<proteinExistence type="predicted"/>
<comment type="caution">
    <text evidence="2">The sequence shown here is derived from an EMBL/GenBank/DDBJ whole genome shotgun (WGS) entry which is preliminary data.</text>
</comment>
<accession>A0AAN8G346</accession>
<gene>
    <name evidence="2" type="ORF">SNE40_023464</name>
</gene>
<dbReference type="AlphaFoldDB" id="A0AAN8G346"/>
<dbReference type="EMBL" id="JAZGQO010000021">
    <property type="protein sequence ID" value="KAK6166853.1"/>
    <property type="molecule type" value="Genomic_DNA"/>
</dbReference>